<reference evidence="2 3" key="2">
    <citation type="submission" date="2018-11" db="EMBL/GenBank/DDBJ databases">
        <authorList>
            <consortium name="Pathogen Informatics"/>
        </authorList>
    </citation>
    <scope>NUCLEOTIDE SEQUENCE [LARGE SCALE GENOMIC DNA]</scope>
</reference>
<accession>A0A0R3QPD5</accession>
<organism evidence="4">
    <name type="scientific">Brugia timori</name>
    <dbReference type="NCBI Taxonomy" id="42155"/>
    <lineage>
        <taxon>Eukaryota</taxon>
        <taxon>Metazoa</taxon>
        <taxon>Ecdysozoa</taxon>
        <taxon>Nematoda</taxon>
        <taxon>Chromadorea</taxon>
        <taxon>Rhabditida</taxon>
        <taxon>Spirurina</taxon>
        <taxon>Spiruromorpha</taxon>
        <taxon>Filarioidea</taxon>
        <taxon>Onchocercidae</taxon>
        <taxon>Brugia</taxon>
    </lineage>
</organism>
<dbReference type="Proteomes" id="UP000280834">
    <property type="component" value="Unassembled WGS sequence"/>
</dbReference>
<feature type="region of interest" description="Disordered" evidence="1">
    <location>
        <begin position="22"/>
        <end position="66"/>
    </location>
</feature>
<evidence type="ECO:0000313" key="3">
    <source>
        <dbReference type="Proteomes" id="UP000280834"/>
    </source>
</evidence>
<feature type="compositionally biased region" description="Basic and acidic residues" evidence="1">
    <location>
        <begin position="40"/>
        <end position="50"/>
    </location>
</feature>
<feature type="region of interest" description="Disordered" evidence="1">
    <location>
        <begin position="223"/>
        <end position="269"/>
    </location>
</feature>
<feature type="compositionally biased region" description="Basic and acidic residues" evidence="1">
    <location>
        <begin position="231"/>
        <end position="253"/>
    </location>
</feature>
<reference evidence="4" key="1">
    <citation type="submission" date="2017-02" db="UniProtKB">
        <authorList>
            <consortium name="WormBaseParasite"/>
        </authorList>
    </citation>
    <scope>IDENTIFICATION</scope>
</reference>
<sequence>MRVPAHLVSAYGVWPLRRVGRPPNAHLDAPERAPTPRSIHRIDRERDSRPKAPRTLDVPHTYPRRTRRAGIDRNQSVIEVLRCRTAELVAQCLRSDAVVIARLADLIQDALQLGHSHRSIHEAMAAGGLAANWNTYRVSLRRVRKARRSVPVTALAAPPARDPSSFASPSTPVVATMRRDGRSPANAEPVEQIPRTEVTPFMKDTPGVEATSSTIEVMEALRRARQSAQKDYAHIAREKHREEQRREQRERNGRPTLPANRPPHAKDSS</sequence>
<dbReference type="WBParaSite" id="BTMF_0000957001-mRNA-1">
    <property type="protein sequence ID" value="BTMF_0000957001-mRNA-1"/>
    <property type="gene ID" value="BTMF_0000957001"/>
</dbReference>
<evidence type="ECO:0000313" key="4">
    <source>
        <dbReference type="WBParaSite" id="BTMF_0000957001-mRNA-1"/>
    </source>
</evidence>
<evidence type="ECO:0000256" key="1">
    <source>
        <dbReference type="SAM" id="MobiDB-lite"/>
    </source>
</evidence>
<gene>
    <name evidence="2" type="ORF">BTMF_LOCUS7621</name>
</gene>
<dbReference type="EMBL" id="UZAG01016018">
    <property type="protein sequence ID" value="VDO25210.1"/>
    <property type="molecule type" value="Genomic_DNA"/>
</dbReference>
<dbReference type="AlphaFoldDB" id="A0A0R3QPD5"/>
<proteinExistence type="predicted"/>
<evidence type="ECO:0000313" key="2">
    <source>
        <dbReference type="EMBL" id="VDO25210.1"/>
    </source>
</evidence>
<protein>
    <submittedName>
        <fullName evidence="4">Transposase</fullName>
    </submittedName>
</protein>
<name>A0A0R3QPD5_9BILA</name>
<keyword evidence="3" id="KW-1185">Reference proteome</keyword>